<dbReference type="Gene3D" id="2.40.50.330">
    <property type="match status" value="1"/>
</dbReference>
<dbReference type="InterPro" id="IPR036388">
    <property type="entry name" value="WH-like_DNA-bd_sf"/>
</dbReference>
<gene>
    <name evidence="6" type="ORF">CLV38_12628</name>
</gene>
<name>A0A2T0W0T5_9LACT</name>
<sequence length="288" mass="32570">MNTNLANEMTGIVIDKNDDQLFVQKNGVTYKVLSNETAEIGDVLQGFAYSDKSGQLVFTTKIPTIQQNIYGWGEVVKVNHNLGVFVDIDWEDKDVVVSMDDLPTEGRLWPKEGNKLFVSVSVDAKDRIWGVLADDELFFDDYVEGTKDMHNHNVTGVVFHLKKSGTYAITEDKHILFIHPSEREKEPRLGETVTGRVIGLREDGVLYTSLKPRAHEVMEEDSLMLLEMLKRSSDHSIPFHNKTDPEVIKTQFGISKGQFKRAVGRLMKQGLVEQDDFGTNLINIPEDD</sequence>
<dbReference type="Pfam" id="PF21543">
    <property type="entry name" value="CvfB_2nd"/>
    <property type="match status" value="1"/>
</dbReference>
<dbReference type="InterPro" id="IPR040764">
    <property type="entry name" value="CvfB_WH"/>
</dbReference>
<dbReference type="OrthoDB" id="9801597at2"/>
<feature type="domain" description="Conserved virulence factor B first S1" evidence="2">
    <location>
        <begin position="12"/>
        <end position="61"/>
    </location>
</feature>
<proteinExistence type="inferred from homology"/>
<feature type="domain" description="Conserved virulence factor B third S1" evidence="5">
    <location>
        <begin position="145"/>
        <end position="212"/>
    </location>
</feature>
<dbReference type="PANTHER" id="PTHR37296">
    <property type="entry name" value="CONSERVED VIRULENCE FACTOR B"/>
    <property type="match status" value="1"/>
</dbReference>
<dbReference type="InterPro" id="IPR012340">
    <property type="entry name" value="NA-bd_OB-fold"/>
</dbReference>
<protein>
    <recommendedName>
        <fullName evidence="8">S1 motif domain-containing protein</fullName>
    </recommendedName>
</protein>
<evidence type="ECO:0008006" key="8">
    <source>
        <dbReference type="Google" id="ProtNLM"/>
    </source>
</evidence>
<evidence type="ECO:0000256" key="1">
    <source>
        <dbReference type="PIRNR" id="PIRNR012524"/>
    </source>
</evidence>
<dbReference type="Pfam" id="PF17783">
    <property type="entry name" value="WHD_CvfB"/>
    <property type="match status" value="1"/>
</dbReference>
<dbReference type="InterPro" id="IPR048587">
    <property type="entry name" value="CvfB_S1_3rd"/>
</dbReference>
<keyword evidence="7" id="KW-1185">Reference proteome</keyword>
<comment type="caution">
    <text evidence="6">The sequence shown here is derived from an EMBL/GenBank/DDBJ whole genome shotgun (WGS) entry which is preliminary data.</text>
</comment>
<dbReference type="PANTHER" id="PTHR37296:SF1">
    <property type="entry name" value="CONSERVED VIRULENCE FACTOR B"/>
    <property type="match status" value="1"/>
</dbReference>
<dbReference type="Proteomes" id="UP000238205">
    <property type="component" value="Unassembled WGS sequence"/>
</dbReference>
<dbReference type="InterPro" id="IPR048588">
    <property type="entry name" value="CvfB_S1_2nd"/>
</dbReference>
<evidence type="ECO:0000313" key="7">
    <source>
        <dbReference type="Proteomes" id="UP000238205"/>
    </source>
</evidence>
<evidence type="ECO:0000259" key="2">
    <source>
        <dbReference type="Pfam" id="PF13509"/>
    </source>
</evidence>
<dbReference type="AlphaFoldDB" id="A0A2T0W0T5"/>
<dbReference type="Gene3D" id="2.40.50.140">
    <property type="entry name" value="Nucleic acid-binding proteins"/>
    <property type="match status" value="2"/>
</dbReference>
<dbReference type="Pfam" id="PF21191">
    <property type="entry name" value="CvfB_1st"/>
    <property type="match status" value="1"/>
</dbReference>
<evidence type="ECO:0000259" key="5">
    <source>
        <dbReference type="Pfam" id="PF21543"/>
    </source>
</evidence>
<dbReference type="InterPro" id="IPR014464">
    <property type="entry name" value="CvfB_fam"/>
</dbReference>
<evidence type="ECO:0000259" key="3">
    <source>
        <dbReference type="Pfam" id="PF17783"/>
    </source>
</evidence>
<dbReference type="EMBL" id="PVTO01000026">
    <property type="protein sequence ID" value="PRY78435.1"/>
    <property type="molecule type" value="Genomic_DNA"/>
</dbReference>
<feature type="domain" description="Conserved virulence factor B-like winged helix" evidence="3">
    <location>
        <begin position="224"/>
        <end position="281"/>
    </location>
</feature>
<reference evidence="6 7" key="1">
    <citation type="submission" date="2018-03" db="EMBL/GenBank/DDBJ databases">
        <title>Genomic Encyclopedia of Archaeal and Bacterial Type Strains, Phase II (KMG-II): from individual species to whole genera.</title>
        <authorList>
            <person name="Goeker M."/>
        </authorList>
    </citation>
    <scope>NUCLEOTIDE SEQUENCE [LARGE SCALE GENOMIC DNA]</scope>
    <source>
        <strain evidence="6 7">DSM 13175</strain>
    </source>
</reference>
<dbReference type="Pfam" id="PF13509">
    <property type="entry name" value="S1_2"/>
    <property type="match status" value="1"/>
</dbReference>
<accession>A0A2T0W0T5</accession>
<organism evidence="6 7">
    <name type="scientific">Alkalibacterium olivapovliticus</name>
    <dbReference type="NCBI Taxonomy" id="99907"/>
    <lineage>
        <taxon>Bacteria</taxon>
        <taxon>Bacillati</taxon>
        <taxon>Bacillota</taxon>
        <taxon>Bacilli</taxon>
        <taxon>Lactobacillales</taxon>
        <taxon>Carnobacteriaceae</taxon>
        <taxon>Alkalibacterium</taxon>
    </lineage>
</organism>
<comment type="similarity">
    <text evidence="1">Belongs to the CvfB family.</text>
</comment>
<evidence type="ECO:0000259" key="4">
    <source>
        <dbReference type="Pfam" id="PF21191"/>
    </source>
</evidence>
<dbReference type="PIRSF" id="PIRSF012524">
    <property type="entry name" value="YitL_S1"/>
    <property type="match status" value="1"/>
</dbReference>
<feature type="domain" description="Conserved virulence factor B second S1" evidence="4">
    <location>
        <begin position="70"/>
        <end position="130"/>
    </location>
</feature>
<dbReference type="Gene3D" id="1.10.10.10">
    <property type="entry name" value="Winged helix-like DNA-binding domain superfamily/Winged helix DNA-binding domain"/>
    <property type="match status" value="1"/>
</dbReference>
<evidence type="ECO:0000313" key="6">
    <source>
        <dbReference type="EMBL" id="PRY78435.1"/>
    </source>
</evidence>
<dbReference type="InterPro" id="IPR039566">
    <property type="entry name" value="CvfB_S1_st"/>
</dbReference>
<dbReference type="RefSeq" id="WP_106195509.1">
    <property type="nucleotide sequence ID" value="NZ_PVTO01000026.1"/>
</dbReference>